<dbReference type="InterPro" id="IPR045851">
    <property type="entry name" value="AMP-bd_C_sf"/>
</dbReference>
<evidence type="ECO:0000256" key="2">
    <source>
        <dbReference type="ARBA" id="ARBA00022553"/>
    </source>
</evidence>
<dbReference type="Proteomes" id="UP000712673">
    <property type="component" value="Unassembled WGS sequence"/>
</dbReference>
<name>A0A937VWW1_UNCTE</name>
<dbReference type="Gene3D" id="3.30.300.30">
    <property type="match status" value="1"/>
</dbReference>
<reference evidence="4" key="1">
    <citation type="submission" date="2019-03" db="EMBL/GenBank/DDBJ databases">
        <title>Lake Tanganyika Metagenome-Assembled Genomes (MAGs).</title>
        <authorList>
            <person name="Tran P."/>
        </authorList>
    </citation>
    <scope>NUCLEOTIDE SEQUENCE</scope>
    <source>
        <strain evidence="4">K_DeepCast_65m_m2_066</strain>
    </source>
</reference>
<dbReference type="GO" id="GO:0072330">
    <property type="term" value="P:monocarboxylic acid biosynthetic process"/>
    <property type="evidence" value="ECO:0007669"/>
    <property type="project" value="UniProtKB-ARBA"/>
</dbReference>
<comment type="caution">
    <text evidence="4">The sequence shown here is derived from an EMBL/GenBank/DDBJ whole genome shotgun (WGS) entry which is preliminary data.</text>
</comment>
<keyword evidence="1" id="KW-0596">Phosphopantetheine</keyword>
<organism evidence="4 5">
    <name type="scientific">Tectimicrobiota bacterium</name>
    <dbReference type="NCBI Taxonomy" id="2528274"/>
    <lineage>
        <taxon>Bacteria</taxon>
        <taxon>Pseudomonadati</taxon>
        <taxon>Nitrospinota/Tectimicrobiota group</taxon>
        <taxon>Candidatus Tectimicrobiota</taxon>
    </lineage>
</organism>
<dbReference type="InterPro" id="IPR042099">
    <property type="entry name" value="ANL_N_sf"/>
</dbReference>
<dbReference type="SUPFAM" id="SSF47336">
    <property type="entry name" value="ACP-like"/>
    <property type="match status" value="1"/>
</dbReference>
<dbReference type="EMBL" id="VGLS01000027">
    <property type="protein sequence ID" value="MBM3222516.1"/>
    <property type="molecule type" value="Genomic_DNA"/>
</dbReference>
<dbReference type="Pfam" id="PF00501">
    <property type="entry name" value="AMP-binding"/>
    <property type="match status" value="1"/>
</dbReference>
<dbReference type="InterPro" id="IPR025110">
    <property type="entry name" value="AMP-bd_C"/>
</dbReference>
<dbReference type="FunFam" id="3.30.300.30:FF:000010">
    <property type="entry name" value="Enterobactin synthetase component F"/>
    <property type="match status" value="1"/>
</dbReference>
<dbReference type="InterPro" id="IPR036736">
    <property type="entry name" value="ACP-like_sf"/>
</dbReference>
<keyword evidence="2" id="KW-0597">Phosphoprotein</keyword>
<evidence type="ECO:0000313" key="5">
    <source>
        <dbReference type="Proteomes" id="UP000712673"/>
    </source>
</evidence>
<protein>
    <submittedName>
        <fullName evidence="4">AMP-binding protein</fullName>
    </submittedName>
</protein>
<dbReference type="InterPro" id="IPR009081">
    <property type="entry name" value="PP-bd_ACP"/>
</dbReference>
<dbReference type="FunFam" id="2.30.38.10:FF:000001">
    <property type="entry name" value="Non-ribosomal peptide synthetase PvdI"/>
    <property type="match status" value="1"/>
</dbReference>
<evidence type="ECO:0000256" key="1">
    <source>
        <dbReference type="ARBA" id="ARBA00022450"/>
    </source>
</evidence>
<dbReference type="FunFam" id="1.10.1200.10:FF:000016">
    <property type="entry name" value="Non-ribosomal peptide synthase"/>
    <property type="match status" value="1"/>
</dbReference>
<gene>
    <name evidence="4" type="ORF">FJZ47_01745</name>
</gene>
<dbReference type="InterPro" id="IPR006162">
    <property type="entry name" value="Ppantetheine_attach_site"/>
</dbReference>
<dbReference type="Gene3D" id="3.40.50.12780">
    <property type="entry name" value="N-terminal domain of ligase-like"/>
    <property type="match status" value="1"/>
</dbReference>
<accession>A0A937VWW1</accession>
<dbReference type="Pfam" id="PF13193">
    <property type="entry name" value="AMP-binding_C"/>
    <property type="match status" value="1"/>
</dbReference>
<dbReference type="PANTHER" id="PTHR45527">
    <property type="entry name" value="NONRIBOSOMAL PEPTIDE SYNTHETASE"/>
    <property type="match status" value="1"/>
</dbReference>
<dbReference type="PROSITE" id="PS00012">
    <property type="entry name" value="PHOSPHOPANTETHEINE"/>
    <property type="match status" value="1"/>
</dbReference>
<dbReference type="GO" id="GO:0031177">
    <property type="term" value="F:phosphopantetheine binding"/>
    <property type="evidence" value="ECO:0007669"/>
    <property type="project" value="TreeGrafter"/>
</dbReference>
<dbReference type="GO" id="GO:0043041">
    <property type="term" value="P:amino acid activation for nonribosomal peptide biosynthetic process"/>
    <property type="evidence" value="ECO:0007669"/>
    <property type="project" value="TreeGrafter"/>
</dbReference>
<dbReference type="Pfam" id="PF00550">
    <property type="entry name" value="PP-binding"/>
    <property type="match status" value="1"/>
</dbReference>
<evidence type="ECO:0000313" key="4">
    <source>
        <dbReference type="EMBL" id="MBM3222516.1"/>
    </source>
</evidence>
<dbReference type="GO" id="GO:0005737">
    <property type="term" value="C:cytoplasm"/>
    <property type="evidence" value="ECO:0007669"/>
    <property type="project" value="TreeGrafter"/>
</dbReference>
<evidence type="ECO:0000259" key="3">
    <source>
        <dbReference type="PROSITE" id="PS50075"/>
    </source>
</evidence>
<dbReference type="AlphaFoldDB" id="A0A937VWW1"/>
<dbReference type="GO" id="GO:0044550">
    <property type="term" value="P:secondary metabolite biosynthetic process"/>
    <property type="evidence" value="ECO:0007669"/>
    <property type="project" value="TreeGrafter"/>
</dbReference>
<proteinExistence type="predicted"/>
<dbReference type="PANTHER" id="PTHR45527:SF1">
    <property type="entry name" value="FATTY ACID SYNTHASE"/>
    <property type="match status" value="1"/>
</dbReference>
<sequence>MRLPGVPIGRPIANTQVYVLDTHMQPVPLGLPGELYVGGASLTHGYWGQPALTAARFLPNPFSDTPGTCLYKTGELVRYQPDGTLLYLGRLDHQIKWHGIRIELGEIEAALRQHPMVQDAVVLLHEAHSTTPQLVAYVVPGEAAEPTHRELRRFLTQRLPPTMVPTLFVMLTTLPLTPSGKIDRQHLPAPSLLARATPERYVAPRTPVEQQVVRLWEELLKCPQIGVHDDFFELGGHSLLAMHMLARVQDMAAGTVSLVQFFTTPTVAGIAEHLATGQAITQRAASDGPVALPRTGPMPASIAQAHFWFFAHLLPDLPFLPSLICSACEAFSMSEPCSTACRRWYNAMKACGPRLQAWRINYSR</sequence>
<dbReference type="InterPro" id="IPR029058">
    <property type="entry name" value="AB_hydrolase_fold"/>
</dbReference>
<dbReference type="PROSITE" id="PS50075">
    <property type="entry name" value="CARRIER"/>
    <property type="match status" value="1"/>
</dbReference>
<dbReference type="SUPFAM" id="SSF56801">
    <property type="entry name" value="Acetyl-CoA synthetase-like"/>
    <property type="match status" value="1"/>
</dbReference>
<feature type="domain" description="Carrier" evidence="3">
    <location>
        <begin position="203"/>
        <end position="278"/>
    </location>
</feature>
<dbReference type="InterPro" id="IPR000873">
    <property type="entry name" value="AMP-dep_synth/lig_dom"/>
</dbReference>
<dbReference type="Gene3D" id="3.40.50.1820">
    <property type="entry name" value="alpha/beta hydrolase"/>
    <property type="match status" value="1"/>
</dbReference>